<dbReference type="Proteomes" id="UP000830055">
    <property type="component" value="Chromosome"/>
</dbReference>
<organism evidence="1 2">
    <name type="scientific">Desulfofustis limnaeus</name>
    <dbReference type="NCBI Taxonomy" id="2740163"/>
    <lineage>
        <taxon>Bacteria</taxon>
        <taxon>Pseudomonadati</taxon>
        <taxon>Thermodesulfobacteriota</taxon>
        <taxon>Desulfobulbia</taxon>
        <taxon>Desulfobulbales</taxon>
        <taxon>Desulfocapsaceae</taxon>
        <taxon>Desulfofustis</taxon>
    </lineage>
</organism>
<evidence type="ECO:0000313" key="2">
    <source>
        <dbReference type="Proteomes" id="UP000830055"/>
    </source>
</evidence>
<gene>
    <name evidence="1" type="ORF">DPPLL_30800</name>
</gene>
<keyword evidence="2" id="KW-1185">Reference proteome</keyword>
<reference evidence="1 2" key="1">
    <citation type="submission" date="2022-01" db="EMBL/GenBank/DDBJ databases">
        <title>Desulfofustis limnae sp. nov., a novel mesophilic sulfate-reducing bacterium isolated from marsh soil.</title>
        <authorList>
            <person name="Watanabe M."/>
            <person name="Takahashi A."/>
            <person name="Kojima H."/>
            <person name="Fukui M."/>
        </authorList>
    </citation>
    <scope>NUCLEOTIDE SEQUENCE [LARGE SCALE GENOMIC DNA]</scope>
    <source>
        <strain evidence="1 2">PPLL</strain>
    </source>
</reference>
<protein>
    <submittedName>
        <fullName evidence="1">Uncharacterized protein</fullName>
    </submittedName>
</protein>
<evidence type="ECO:0000313" key="1">
    <source>
        <dbReference type="EMBL" id="BDD88715.1"/>
    </source>
</evidence>
<accession>A0ABM7WCS7</accession>
<dbReference type="RefSeq" id="WP_284152049.1">
    <property type="nucleotide sequence ID" value="NZ_AP025516.1"/>
</dbReference>
<dbReference type="EMBL" id="AP025516">
    <property type="protein sequence ID" value="BDD88715.1"/>
    <property type="molecule type" value="Genomic_DNA"/>
</dbReference>
<proteinExistence type="predicted"/>
<name>A0ABM7WCS7_9BACT</name>
<sequence length="261" mass="28473">MTGGNPTRVTEAGFARACSAYQLAADEGEQKGRPEWLYRRCLVCRGESRPEELSIIELPVMGGEVAMGNQYQMCSICGKEKKSVFTHYGEMACPTCTSVRSWIKNNPELAIEQVRKMAPAVLEVPVAGEGDIVRAAELAMDRQVSAARALADMVDVRKALKAGDDEELLVVAKRRMELLAKLDRLLAESTANADRLADLNESLERRLALHGGETALPAVLDCKVVDVRDTVLLDLLIDALGDTVINLDAGTIRALREVRHG</sequence>